<organism evidence="1 2">
    <name type="scientific">Marmota monax</name>
    <name type="common">Woodchuck</name>
    <dbReference type="NCBI Taxonomy" id="9995"/>
    <lineage>
        <taxon>Eukaryota</taxon>
        <taxon>Metazoa</taxon>
        <taxon>Chordata</taxon>
        <taxon>Craniata</taxon>
        <taxon>Vertebrata</taxon>
        <taxon>Euteleostomi</taxon>
        <taxon>Mammalia</taxon>
        <taxon>Eutheria</taxon>
        <taxon>Euarchontoglires</taxon>
        <taxon>Glires</taxon>
        <taxon>Rodentia</taxon>
        <taxon>Sciuromorpha</taxon>
        <taxon>Sciuridae</taxon>
        <taxon>Xerinae</taxon>
        <taxon>Marmotini</taxon>
        <taxon>Marmota</taxon>
    </lineage>
</organism>
<comment type="caution">
    <text evidence="1">The sequence shown here is derived from an EMBL/GenBank/DDBJ whole genome shotgun (WGS) entry which is preliminary data.</text>
</comment>
<dbReference type="EMBL" id="CABDUW010000687">
    <property type="protein sequence ID" value="VTJ73605.1"/>
    <property type="molecule type" value="Genomic_DNA"/>
</dbReference>
<proteinExistence type="predicted"/>
<evidence type="ECO:0000313" key="2">
    <source>
        <dbReference type="Proteomes" id="UP000335636"/>
    </source>
</evidence>
<reference evidence="1" key="1">
    <citation type="submission" date="2019-04" db="EMBL/GenBank/DDBJ databases">
        <authorList>
            <person name="Alioto T."/>
            <person name="Alioto T."/>
        </authorList>
    </citation>
    <scope>NUCLEOTIDE SEQUENCE [LARGE SCALE GENOMIC DNA]</scope>
</reference>
<protein>
    <submittedName>
        <fullName evidence="1">Uncharacterized protein</fullName>
    </submittedName>
</protein>
<feature type="non-terminal residue" evidence="1">
    <location>
        <position position="62"/>
    </location>
</feature>
<feature type="non-terminal residue" evidence="1">
    <location>
        <position position="1"/>
    </location>
</feature>
<gene>
    <name evidence="1" type="ORF">MONAX_5E045797</name>
</gene>
<dbReference type="AlphaFoldDB" id="A0A5E4BVS4"/>
<name>A0A5E4BVS4_MARMO</name>
<evidence type="ECO:0000313" key="1">
    <source>
        <dbReference type="EMBL" id="VTJ73605.1"/>
    </source>
</evidence>
<dbReference type="Proteomes" id="UP000335636">
    <property type="component" value="Unassembled WGS sequence"/>
</dbReference>
<accession>A0A5E4BVS4</accession>
<sequence length="62" mass="6920">FPEKLQQDKGEALEVGTCVLLQMGATQLRKGCKPLPTGCHITMVQIIKLNNLDQQLCSRDHE</sequence>
<keyword evidence="2" id="KW-1185">Reference proteome</keyword>